<name>A0A9X0XD29_9BURK</name>
<organism evidence="1 2">
    <name type="scientific">Aquariibacter lacus</name>
    <dbReference type="NCBI Taxonomy" id="2801332"/>
    <lineage>
        <taxon>Bacteria</taxon>
        <taxon>Pseudomonadati</taxon>
        <taxon>Pseudomonadota</taxon>
        <taxon>Betaproteobacteria</taxon>
        <taxon>Burkholderiales</taxon>
        <taxon>Sphaerotilaceae</taxon>
        <taxon>Aquariibacter</taxon>
    </lineage>
</organism>
<evidence type="ECO:0000313" key="2">
    <source>
        <dbReference type="Proteomes" id="UP000643207"/>
    </source>
</evidence>
<dbReference type="InterPro" id="IPR023296">
    <property type="entry name" value="Glyco_hydro_beta-prop_sf"/>
</dbReference>
<evidence type="ECO:0008006" key="3">
    <source>
        <dbReference type="Google" id="ProtNLM"/>
    </source>
</evidence>
<keyword evidence="2" id="KW-1185">Reference proteome</keyword>
<dbReference type="AlphaFoldDB" id="A0A9X0XD29"/>
<proteinExistence type="predicted"/>
<dbReference type="PANTHER" id="PTHR35279">
    <property type="match status" value="1"/>
</dbReference>
<gene>
    <name evidence="1" type="ORF">JI742_05380</name>
</gene>
<dbReference type="EMBL" id="JAERRA010000001">
    <property type="protein sequence ID" value="MBL0719319.1"/>
    <property type="molecule type" value="Genomic_DNA"/>
</dbReference>
<evidence type="ECO:0000313" key="1">
    <source>
        <dbReference type="EMBL" id="MBL0719319.1"/>
    </source>
</evidence>
<dbReference type="Gene3D" id="2.115.10.20">
    <property type="entry name" value="Glycosyl hydrolase domain, family 43"/>
    <property type="match status" value="2"/>
</dbReference>
<dbReference type="PANTHER" id="PTHR35279:SF1">
    <property type="entry name" value="ARABINANASE_LEVANSUCRASE_INVERTASE"/>
    <property type="match status" value="1"/>
</dbReference>
<accession>A0A9X0XD29</accession>
<reference evidence="1 2" key="1">
    <citation type="submission" date="2021-01" db="EMBL/GenBank/DDBJ databases">
        <title>Piscinibacter sp. Jin2 Genome sequencing and assembly.</title>
        <authorList>
            <person name="Kim I."/>
        </authorList>
    </citation>
    <scope>NUCLEOTIDE SEQUENCE [LARGE SCALE GENOMIC DNA]</scope>
    <source>
        <strain evidence="1 2">Jin2</strain>
    </source>
</reference>
<dbReference type="RefSeq" id="WP_201824579.1">
    <property type="nucleotide sequence ID" value="NZ_JAERRA010000001.1"/>
</dbReference>
<comment type="caution">
    <text evidence="1">The sequence shown here is derived from an EMBL/GenBank/DDBJ whole genome shotgun (WGS) entry which is preliminary data.</text>
</comment>
<sequence length="316" mass="34444">MSTPGWAPWTKRLDPVHSGPYSVIGDPSVRLEGGLLRMVYNCYDIQRQRGAICLATSPDGITWTDAATGDSQLPGRILKTRAGQFDDAHETPTIVRFRGEYLLYFTAYRDRGGFFNSMPASFGLATSADGLRFTLANGGQPVMQVSPGSHDNDTMSSPSLIEYQGKLLMFYTAYCFTNCQKGYGVTVLAASSSDGRSWTKIPTPVLTRADVPHAKDGAGEVEIVQGPDGLYYLFHSLLQGDQGHEIGIAQAPTPYGPWTINPQPIVRKSASGFDDIGPIAPSVVFANGKARMWFHGFSRARTIRIGYAEAPLPLRR</sequence>
<protein>
    <recommendedName>
        <fullName evidence="3">Glycosyl hydrolase family 32 N-terminal domain-containing protein</fullName>
    </recommendedName>
</protein>
<dbReference type="SUPFAM" id="SSF75005">
    <property type="entry name" value="Arabinanase/levansucrase/invertase"/>
    <property type="match status" value="1"/>
</dbReference>
<dbReference type="Proteomes" id="UP000643207">
    <property type="component" value="Unassembled WGS sequence"/>
</dbReference>